<keyword evidence="1" id="KW-1133">Transmembrane helix</keyword>
<reference evidence="4 5" key="1">
    <citation type="submission" date="2019-07" db="EMBL/GenBank/DDBJ databases">
        <authorList>
            <person name="Brisse S."/>
            <person name="Rodrigues C."/>
            <person name="Thorpe H."/>
        </authorList>
    </citation>
    <scope>NUCLEOTIDE SEQUENCE [LARGE SCALE GENOMIC DNA]</scope>
    <source>
        <strain evidence="2">SB6408</strain>
        <strain evidence="3">SB6411</strain>
    </source>
</reference>
<name>A0A564N7X1_9ENTR</name>
<evidence type="ECO:0000313" key="2">
    <source>
        <dbReference type="EMBL" id="VUS28355.1"/>
    </source>
</evidence>
<protein>
    <submittedName>
        <fullName evidence="2">Uncharacterized protein</fullName>
    </submittedName>
</protein>
<keyword evidence="1" id="KW-0812">Transmembrane</keyword>
<keyword evidence="4" id="KW-1185">Reference proteome</keyword>
<sequence length="77" mass="8828">MYGEIPYDIKHDSHLQGLNNETGYFISGGYFYRRRCFSGLVFCRRLCVTGRGIMKKSTIIMLIVAVVVVAGTQFGWW</sequence>
<proteinExistence type="predicted"/>
<evidence type="ECO:0000313" key="3">
    <source>
        <dbReference type="EMBL" id="VUT01943.1"/>
    </source>
</evidence>
<dbReference type="Proteomes" id="UP000318370">
    <property type="component" value="Unassembled WGS sequence"/>
</dbReference>
<accession>A0A564N7X1</accession>
<gene>
    <name evidence="2" type="ORF">SB6408_00104</name>
    <name evidence="3" type="ORF">SB6411_04175</name>
</gene>
<evidence type="ECO:0000256" key="1">
    <source>
        <dbReference type="SAM" id="Phobius"/>
    </source>
</evidence>
<dbReference type="NCBIfam" id="NF011343">
    <property type="entry name" value="PRK14760.1"/>
    <property type="match status" value="1"/>
</dbReference>
<keyword evidence="1" id="KW-0472">Membrane</keyword>
<dbReference type="AlphaFoldDB" id="A0A564N7X1"/>
<evidence type="ECO:0000313" key="5">
    <source>
        <dbReference type="Proteomes" id="UP000318370"/>
    </source>
</evidence>
<dbReference type="EMBL" id="CABGHF010000001">
    <property type="protein sequence ID" value="VUS28355.1"/>
    <property type="molecule type" value="Genomic_DNA"/>
</dbReference>
<feature type="transmembrane region" description="Helical" evidence="1">
    <location>
        <begin position="59"/>
        <end position="76"/>
    </location>
</feature>
<organism evidence="2 5">
    <name type="scientific">Klebsiella spallanzanii</name>
    <dbReference type="NCBI Taxonomy" id="2587528"/>
    <lineage>
        <taxon>Bacteria</taxon>
        <taxon>Pseudomonadati</taxon>
        <taxon>Pseudomonadota</taxon>
        <taxon>Gammaproteobacteria</taxon>
        <taxon>Enterobacterales</taxon>
        <taxon>Enterobacteriaceae</taxon>
        <taxon>Klebsiella/Raoultella group</taxon>
        <taxon>Klebsiella</taxon>
    </lineage>
</organism>
<dbReference type="Proteomes" id="UP000317652">
    <property type="component" value="Unassembled WGS sequence"/>
</dbReference>
<dbReference type="EMBL" id="CABGGS010000047">
    <property type="protein sequence ID" value="VUT01943.1"/>
    <property type="molecule type" value="Genomic_DNA"/>
</dbReference>
<evidence type="ECO:0000313" key="4">
    <source>
        <dbReference type="Proteomes" id="UP000317652"/>
    </source>
</evidence>